<proteinExistence type="predicted"/>
<organism evidence="1 2">
    <name type="scientific">Streptomyces chromofuscus</name>
    <dbReference type="NCBI Taxonomy" id="42881"/>
    <lineage>
        <taxon>Bacteria</taxon>
        <taxon>Bacillati</taxon>
        <taxon>Actinomycetota</taxon>
        <taxon>Actinomycetes</taxon>
        <taxon>Kitasatosporales</taxon>
        <taxon>Streptomycetaceae</taxon>
        <taxon>Streptomyces</taxon>
    </lineage>
</organism>
<dbReference type="Proteomes" id="UP000594008">
    <property type="component" value="Chromosome"/>
</dbReference>
<evidence type="ECO:0000313" key="2">
    <source>
        <dbReference type="Proteomes" id="UP000594008"/>
    </source>
</evidence>
<dbReference type="AlphaFoldDB" id="A0A7M2SZC9"/>
<dbReference type="KEGG" id="schf:IPT68_17155"/>
<name>A0A7M2SZC9_STRCW</name>
<evidence type="ECO:0000313" key="1">
    <source>
        <dbReference type="EMBL" id="QOV41672.1"/>
    </source>
</evidence>
<dbReference type="EMBL" id="CP063374">
    <property type="protein sequence ID" value="QOV41672.1"/>
    <property type="molecule type" value="Genomic_DNA"/>
</dbReference>
<dbReference type="RefSeq" id="WP_189701800.1">
    <property type="nucleotide sequence ID" value="NZ_BMTA01000032.1"/>
</dbReference>
<protein>
    <submittedName>
        <fullName evidence="1">Uncharacterized protein</fullName>
    </submittedName>
</protein>
<sequence>MMKHVSHHVTRVGLTGPAVALGVADELHAPTAPAGAPEVAPQMMGLRTTATRPHRRKVTLNRLSAMHG</sequence>
<keyword evidence="2" id="KW-1185">Reference proteome</keyword>
<accession>A0A7M2SZC9</accession>
<gene>
    <name evidence="1" type="ORF">IPT68_17155</name>
</gene>
<reference evidence="1 2" key="1">
    <citation type="submission" date="2020-10" db="EMBL/GenBank/DDBJ databases">
        <title>Streptomyces chromofuscus complate genome analysis.</title>
        <authorList>
            <person name="Anwar N."/>
        </authorList>
    </citation>
    <scope>NUCLEOTIDE SEQUENCE [LARGE SCALE GENOMIC DNA]</scope>
    <source>
        <strain evidence="1 2">DSM 40273</strain>
    </source>
</reference>